<dbReference type="Proteomes" id="UP001172684">
    <property type="component" value="Unassembled WGS sequence"/>
</dbReference>
<name>A0ABQ9P2V1_9PEZI</name>
<reference evidence="2" key="1">
    <citation type="submission" date="2022-10" db="EMBL/GenBank/DDBJ databases">
        <title>Culturing micro-colonial fungi from biological soil crusts in the Mojave desert and describing Neophaeococcomyces mojavensis, and introducing the new genera and species Taxawa tesnikishii.</title>
        <authorList>
            <person name="Kurbessoian T."/>
            <person name="Stajich J.E."/>
        </authorList>
    </citation>
    <scope>NUCLEOTIDE SEQUENCE</scope>
    <source>
        <strain evidence="2">TK_1</strain>
    </source>
</reference>
<dbReference type="PANTHER" id="PTHR12121">
    <property type="entry name" value="CARBON CATABOLITE REPRESSOR PROTEIN 4"/>
    <property type="match status" value="1"/>
</dbReference>
<dbReference type="Pfam" id="PF03372">
    <property type="entry name" value="Exo_endo_phos"/>
    <property type="match status" value="1"/>
</dbReference>
<gene>
    <name evidence="2" type="ORF">H2201_002086</name>
</gene>
<organism evidence="2 3">
    <name type="scientific">Coniosporium apollinis</name>
    <dbReference type="NCBI Taxonomy" id="61459"/>
    <lineage>
        <taxon>Eukaryota</taxon>
        <taxon>Fungi</taxon>
        <taxon>Dikarya</taxon>
        <taxon>Ascomycota</taxon>
        <taxon>Pezizomycotina</taxon>
        <taxon>Dothideomycetes</taxon>
        <taxon>Dothideomycetes incertae sedis</taxon>
        <taxon>Coniosporium</taxon>
    </lineage>
</organism>
<feature type="domain" description="Endonuclease/exonuclease/phosphatase" evidence="1">
    <location>
        <begin position="16"/>
        <end position="278"/>
    </location>
</feature>
<dbReference type="PANTHER" id="PTHR12121:SF36">
    <property type="entry name" value="ENDONUCLEASE_EXONUCLEASE_PHOSPHATASE DOMAIN-CONTAINING PROTEIN"/>
    <property type="match status" value="1"/>
</dbReference>
<comment type="caution">
    <text evidence="2">The sequence shown here is derived from an EMBL/GenBank/DDBJ whole genome shotgun (WGS) entry which is preliminary data.</text>
</comment>
<dbReference type="InterPro" id="IPR005135">
    <property type="entry name" value="Endo/exonuclease/phosphatase"/>
</dbReference>
<dbReference type="EMBL" id="JAPDRL010000010">
    <property type="protein sequence ID" value="KAJ9667900.1"/>
    <property type="molecule type" value="Genomic_DNA"/>
</dbReference>
<evidence type="ECO:0000313" key="2">
    <source>
        <dbReference type="EMBL" id="KAJ9667900.1"/>
    </source>
</evidence>
<dbReference type="CDD" id="cd09083">
    <property type="entry name" value="EEP-1"/>
    <property type="match status" value="1"/>
</dbReference>
<accession>A0ABQ9P2V1</accession>
<dbReference type="SUPFAM" id="SSF56219">
    <property type="entry name" value="DNase I-like"/>
    <property type="match status" value="1"/>
</dbReference>
<evidence type="ECO:0000259" key="1">
    <source>
        <dbReference type="Pfam" id="PF03372"/>
    </source>
</evidence>
<sequence length="291" mass="33065">MTTKAPTQPLPIRLITHNIRYATARPFKGEEKWPVRLPKLLAELKFNTLHNPEAFICLQEALHHQLVDILQGLNSGIADPKQQWSYVGVGRDDGKQAGEYSPILFRRTSWEVREFEMIWLSETPDVPSKGWDAGSIRILTKAVFQHRESGRKVRGFNTHLDDRGEKARLEAAKMIVKEVERDHAELPVFLAGDMNSETHQEAYRVLNSPESPLRDLRDAVPEGERYGHENTYTSFGGEETPKRIDFLFLGPKGKDMWDVKGYAVLESRFEDGVYSSDHRAVVGDVELRGGG</sequence>
<evidence type="ECO:0000313" key="3">
    <source>
        <dbReference type="Proteomes" id="UP001172684"/>
    </source>
</evidence>
<keyword evidence="3" id="KW-1185">Reference proteome</keyword>
<proteinExistence type="predicted"/>
<dbReference type="InterPro" id="IPR050410">
    <property type="entry name" value="CCR4/nocturin_mRNA_transcr"/>
</dbReference>
<dbReference type="Gene3D" id="3.60.10.10">
    <property type="entry name" value="Endonuclease/exonuclease/phosphatase"/>
    <property type="match status" value="1"/>
</dbReference>
<protein>
    <recommendedName>
        <fullName evidence="1">Endonuclease/exonuclease/phosphatase domain-containing protein</fullName>
    </recommendedName>
</protein>
<dbReference type="InterPro" id="IPR036691">
    <property type="entry name" value="Endo/exonu/phosph_ase_sf"/>
</dbReference>